<dbReference type="InterPro" id="IPR013784">
    <property type="entry name" value="Carb-bd-like_fold"/>
</dbReference>
<dbReference type="GO" id="GO:0061723">
    <property type="term" value="P:glycophagy"/>
    <property type="evidence" value="ECO:0007669"/>
    <property type="project" value="UniProtKB-ARBA"/>
</dbReference>
<comment type="subcellular location">
    <subcellularLocation>
        <location evidence="2">Cell membrane</location>
        <location evidence="2">Sarcolemma</location>
        <location evidence="2">T-tubule</location>
    </subcellularLocation>
    <subcellularLocation>
        <location evidence="1">Endoplasmic reticulum membrane</location>
        <topology evidence="1">Single-pass type III membrane protein</topology>
    </subcellularLocation>
    <subcellularLocation>
        <location evidence="4">Preautophagosomal structure membrane</location>
        <topology evidence="4">Single-pass type III membrane protein</topology>
    </subcellularLocation>
</comment>
<dbReference type="InterPro" id="IPR013783">
    <property type="entry name" value="Ig-like_fold"/>
</dbReference>
<dbReference type="PANTHER" id="PTHR15048">
    <property type="entry name" value="STARCH-BINDING DOMAIN-CONTAINING PROTEIN 1"/>
    <property type="match status" value="1"/>
</dbReference>
<dbReference type="EMBL" id="JAFJMO010000012">
    <property type="protein sequence ID" value="KAJ8260480.1"/>
    <property type="molecule type" value="Genomic_DNA"/>
</dbReference>
<feature type="region of interest" description="Disordered" evidence="9">
    <location>
        <begin position="155"/>
        <end position="198"/>
    </location>
</feature>
<name>A0A9Q1HTA3_CONCO</name>
<evidence type="ECO:0000256" key="5">
    <source>
        <dbReference type="ARBA" id="ARBA00062412"/>
    </source>
</evidence>
<keyword evidence="10" id="KW-0812">Transmembrane</keyword>
<sequence>MTSEQSKPIALDERDVHLFFHMFGRYEPAVALGVIVMLSVWALFNILHRTIRGQRRKKDENALETEVRAVEKMTIEEQQHCHTKSTVSENLREEKNTHGLDSSRSCREEQTCRITEINAMETTVKSHQEDYQHLREHCEHLSNFHYHGLLSSLHERESDRHRPPSDLPRLDAVGEVSESKTKTLKSGTSQPPEDNGEKTEINIMEATMDYNEWMNSSTAEMNKSIGWSGKIMNGTADVGIAEQCIQKLADYNLAKISITKESGTTCTLLDSDPAAVQPTTQTVAVSFCVHYITDSSFQLLAVTGNQQELGDWKEFVPLRRAKDGFWVSSVDLPADVHVEWKFVVVENGRIHRWEECSNRHLETGCENVIHLHKWWGCV</sequence>
<evidence type="ECO:0000256" key="6">
    <source>
        <dbReference type="ARBA" id="ARBA00073038"/>
    </source>
</evidence>
<evidence type="ECO:0000256" key="7">
    <source>
        <dbReference type="ARBA" id="ARBA00075794"/>
    </source>
</evidence>
<evidence type="ECO:0000259" key="11">
    <source>
        <dbReference type="PROSITE" id="PS51166"/>
    </source>
</evidence>
<evidence type="ECO:0000256" key="4">
    <source>
        <dbReference type="ARBA" id="ARBA00060405"/>
    </source>
</evidence>
<dbReference type="Gene3D" id="2.60.40.10">
    <property type="entry name" value="Immunoglobulins"/>
    <property type="match status" value="1"/>
</dbReference>
<proteinExistence type="predicted"/>
<keyword evidence="13" id="KW-1185">Reference proteome</keyword>
<dbReference type="OrthoDB" id="6123450at2759"/>
<dbReference type="GO" id="GO:0034045">
    <property type="term" value="C:phagophore assembly site membrane"/>
    <property type="evidence" value="ECO:0007669"/>
    <property type="project" value="UniProtKB-SubCell"/>
</dbReference>
<dbReference type="SUPFAM" id="SSF49452">
    <property type="entry name" value="Starch-binding domain-like"/>
    <property type="match status" value="1"/>
</dbReference>
<comment type="subunit">
    <text evidence="5">Interacts with the ATG8 family proteins GABARAP and GABARAPL1. Interacts with several glycogen-associated proteins, such as GYS2 (liver glycogen synthase), GDE (glycogen debranching enzyme), GBE1 (glycogen branching enzyme 1) and EPM2A (Laforin).</text>
</comment>
<dbReference type="Proteomes" id="UP001152803">
    <property type="component" value="Unassembled WGS sequence"/>
</dbReference>
<protein>
    <recommendedName>
        <fullName evidence="6">Starch-binding domain-containing protein 1</fullName>
    </recommendedName>
    <alternativeName>
        <fullName evidence="7">Genethonin-1</fullName>
    </alternativeName>
    <alternativeName>
        <fullName evidence="8">Glycophagy cargo receptor stbd1</fullName>
    </alternativeName>
</protein>
<organism evidence="12 13">
    <name type="scientific">Conger conger</name>
    <name type="common">Conger eel</name>
    <name type="synonym">Muraena conger</name>
    <dbReference type="NCBI Taxonomy" id="82655"/>
    <lineage>
        <taxon>Eukaryota</taxon>
        <taxon>Metazoa</taxon>
        <taxon>Chordata</taxon>
        <taxon>Craniata</taxon>
        <taxon>Vertebrata</taxon>
        <taxon>Euteleostomi</taxon>
        <taxon>Actinopterygii</taxon>
        <taxon>Neopterygii</taxon>
        <taxon>Teleostei</taxon>
        <taxon>Anguilliformes</taxon>
        <taxon>Congridae</taxon>
        <taxon>Conger</taxon>
    </lineage>
</organism>
<evidence type="ECO:0000313" key="12">
    <source>
        <dbReference type="EMBL" id="KAJ8260480.1"/>
    </source>
</evidence>
<reference evidence="12" key="1">
    <citation type="journal article" date="2023" name="Science">
        <title>Genome structures resolve the early diversification of teleost fishes.</title>
        <authorList>
            <person name="Parey E."/>
            <person name="Louis A."/>
            <person name="Montfort J."/>
            <person name="Bouchez O."/>
            <person name="Roques C."/>
            <person name="Iampietro C."/>
            <person name="Lluch J."/>
            <person name="Castinel A."/>
            <person name="Donnadieu C."/>
            <person name="Desvignes T."/>
            <person name="Floi Bucao C."/>
            <person name="Jouanno E."/>
            <person name="Wen M."/>
            <person name="Mejri S."/>
            <person name="Dirks R."/>
            <person name="Jansen H."/>
            <person name="Henkel C."/>
            <person name="Chen W.J."/>
            <person name="Zahm M."/>
            <person name="Cabau C."/>
            <person name="Klopp C."/>
            <person name="Thompson A.W."/>
            <person name="Robinson-Rechavi M."/>
            <person name="Braasch I."/>
            <person name="Lecointre G."/>
            <person name="Bobe J."/>
            <person name="Postlethwait J.H."/>
            <person name="Berthelot C."/>
            <person name="Roest Crollius H."/>
            <person name="Guiguen Y."/>
        </authorList>
    </citation>
    <scope>NUCLEOTIDE SEQUENCE</scope>
    <source>
        <strain evidence="12">Concon-B</strain>
    </source>
</reference>
<evidence type="ECO:0000256" key="2">
    <source>
        <dbReference type="ARBA" id="ARBA00024012"/>
    </source>
</evidence>
<dbReference type="GO" id="GO:0030315">
    <property type="term" value="C:T-tubule"/>
    <property type="evidence" value="ECO:0007669"/>
    <property type="project" value="UniProtKB-SubCell"/>
</dbReference>
<evidence type="ECO:0000313" key="13">
    <source>
        <dbReference type="Proteomes" id="UP001152803"/>
    </source>
</evidence>
<feature type="transmembrane region" description="Helical" evidence="10">
    <location>
        <begin position="29"/>
        <end position="47"/>
    </location>
</feature>
<dbReference type="AlphaFoldDB" id="A0A9Q1HTA3"/>
<gene>
    <name evidence="12" type="ORF">COCON_G00162030</name>
</gene>
<accession>A0A9Q1HTA3</accession>
<comment type="function">
    <text evidence="3">Acts as a cargo receptor for glycogen. Delivers its cargo to an autophagic pathway called glycophagy, resulting in the transport of glycogen to lysosomes.</text>
</comment>
<dbReference type="GO" id="GO:2001070">
    <property type="term" value="F:starch binding"/>
    <property type="evidence" value="ECO:0007669"/>
    <property type="project" value="InterPro"/>
</dbReference>
<evidence type="ECO:0000256" key="10">
    <source>
        <dbReference type="SAM" id="Phobius"/>
    </source>
</evidence>
<dbReference type="InterPro" id="IPR002044">
    <property type="entry name" value="CBM20"/>
</dbReference>
<dbReference type="PANTHER" id="PTHR15048:SF0">
    <property type="entry name" value="STARCH-BINDING DOMAIN-CONTAINING PROTEIN 1"/>
    <property type="match status" value="1"/>
</dbReference>
<feature type="domain" description="CBM20" evidence="11">
    <location>
        <begin position="277"/>
        <end position="377"/>
    </location>
</feature>
<keyword evidence="10" id="KW-0472">Membrane</keyword>
<feature type="region of interest" description="Disordered" evidence="9">
    <location>
        <begin position="85"/>
        <end position="104"/>
    </location>
</feature>
<dbReference type="GO" id="GO:0005789">
    <property type="term" value="C:endoplasmic reticulum membrane"/>
    <property type="evidence" value="ECO:0007669"/>
    <property type="project" value="UniProtKB-SubCell"/>
</dbReference>
<comment type="caution">
    <text evidence="12">The sequence shown here is derived from an EMBL/GenBank/DDBJ whole genome shotgun (WGS) entry which is preliminary data.</text>
</comment>
<dbReference type="SMART" id="SM01065">
    <property type="entry name" value="CBM_2"/>
    <property type="match status" value="1"/>
</dbReference>
<evidence type="ECO:0000256" key="1">
    <source>
        <dbReference type="ARBA" id="ARBA00004643"/>
    </source>
</evidence>
<dbReference type="PROSITE" id="PS51166">
    <property type="entry name" value="CBM20"/>
    <property type="match status" value="1"/>
</dbReference>
<dbReference type="Pfam" id="PF00686">
    <property type="entry name" value="CBM_20"/>
    <property type="match status" value="1"/>
</dbReference>
<evidence type="ECO:0000256" key="3">
    <source>
        <dbReference type="ARBA" id="ARBA00053886"/>
    </source>
</evidence>
<evidence type="ECO:0000256" key="9">
    <source>
        <dbReference type="SAM" id="MobiDB-lite"/>
    </source>
</evidence>
<keyword evidence="10" id="KW-1133">Transmembrane helix</keyword>
<feature type="compositionally biased region" description="Basic and acidic residues" evidence="9">
    <location>
        <begin position="155"/>
        <end position="164"/>
    </location>
</feature>
<dbReference type="FunFam" id="2.60.40.10:FF:000552">
    <property type="entry name" value="Related to glucoamylase"/>
    <property type="match status" value="1"/>
</dbReference>
<evidence type="ECO:0000256" key="8">
    <source>
        <dbReference type="ARBA" id="ARBA00076001"/>
    </source>
</evidence>